<dbReference type="Proteomes" id="UP001302349">
    <property type="component" value="Chromosome"/>
</dbReference>
<keyword evidence="6" id="KW-0119">Carbohydrate metabolism</keyword>
<proteinExistence type="predicted"/>
<feature type="domain" description="Cytidyltransferase-like" evidence="8">
    <location>
        <begin position="23"/>
        <end position="117"/>
    </location>
</feature>
<accession>A0ABZ0J1H6</accession>
<evidence type="ECO:0000313" key="9">
    <source>
        <dbReference type="EMBL" id="WOK09787.1"/>
    </source>
</evidence>
<dbReference type="NCBIfam" id="TIGR02199">
    <property type="entry name" value="rfaE_dom_II"/>
    <property type="match status" value="1"/>
</dbReference>
<dbReference type="PANTHER" id="PTHR43793:SF2">
    <property type="entry name" value="BIFUNCTIONAL PROTEIN HLDE"/>
    <property type="match status" value="1"/>
</dbReference>
<keyword evidence="4" id="KW-0547">Nucleotide-binding</keyword>
<keyword evidence="3 9" id="KW-0548">Nucleotidyltransferase</keyword>
<evidence type="ECO:0000256" key="2">
    <source>
        <dbReference type="ARBA" id="ARBA00022679"/>
    </source>
</evidence>
<protein>
    <recommendedName>
        <fullName evidence="1">D-glycero-beta-D-manno-heptose 1-phosphate adenylyltransferase</fullName>
        <ecNumber evidence="1">2.7.7.70</ecNumber>
    </recommendedName>
</protein>
<evidence type="ECO:0000256" key="7">
    <source>
        <dbReference type="ARBA" id="ARBA00047428"/>
    </source>
</evidence>
<name>A0ABZ0J1H6_9BACT</name>
<evidence type="ECO:0000256" key="5">
    <source>
        <dbReference type="ARBA" id="ARBA00022840"/>
    </source>
</evidence>
<evidence type="ECO:0000256" key="3">
    <source>
        <dbReference type="ARBA" id="ARBA00022695"/>
    </source>
</evidence>
<keyword evidence="10" id="KW-1185">Reference proteome</keyword>
<dbReference type="NCBIfam" id="TIGR00125">
    <property type="entry name" value="cyt_tran_rel"/>
    <property type="match status" value="1"/>
</dbReference>
<keyword evidence="2" id="KW-0808">Transferase</keyword>
<keyword evidence="5" id="KW-0067">ATP-binding</keyword>
<dbReference type="PANTHER" id="PTHR43793">
    <property type="entry name" value="FAD SYNTHASE"/>
    <property type="match status" value="1"/>
</dbReference>
<comment type="catalytic activity">
    <reaction evidence="7">
        <text>D-glycero-beta-D-manno-heptose 1-phosphate + ATP + H(+) = ADP-D-glycero-beta-D-manno-heptose + diphosphate</text>
        <dbReference type="Rhea" id="RHEA:27465"/>
        <dbReference type="ChEBI" id="CHEBI:15378"/>
        <dbReference type="ChEBI" id="CHEBI:30616"/>
        <dbReference type="ChEBI" id="CHEBI:33019"/>
        <dbReference type="ChEBI" id="CHEBI:59967"/>
        <dbReference type="ChEBI" id="CHEBI:61593"/>
        <dbReference type="EC" id="2.7.7.70"/>
    </reaction>
</comment>
<evidence type="ECO:0000256" key="1">
    <source>
        <dbReference type="ARBA" id="ARBA00012519"/>
    </source>
</evidence>
<evidence type="ECO:0000256" key="4">
    <source>
        <dbReference type="ARBA" id="ARBA00022741"/>
    </source>
</evidence>
<dbReference type="InterPro" id="IPR004821">
    <property type="entry name" value="Cyt_trans-like"/>
</dbReference>
<evidence type="ECO:0000259" key="8">
    <source>
        <dbReference type="Pfam" id="PF01467"/>
    </source>
</evidence>
<dbReference type="InterPro" id="IPR011914">
    <property type="entry name" value="RfaE_dom_II"/>
</dbReference>
<dbReference type="GO" id="GO:0016779">
    <property type="term" value="F:nucleotidyltransferase activity"/>
    <property type="evidence" value="ECO:0007669"/>
    <property type="project" value="UniProtKB-KW"/>
</dbReference>
<evidence type="ECO:0000313" key="10">
    <source>
        <dbReference type="Proteomes" id="UP001302349"/>
    </source>
</evidence>
<gene>
    <name evidence="9" type="primary">rfaE2</name>
    <name evidence="9" type="ORF">RT717_27040</name>
</gene>
<dbReference type="EMBL" id="CP136051">
    <property type="protein sequence ID" value="WOK09787.1"/>
    <property type="molecule type" value="Genomic_DNA"/>
</dbReference>
<dbReference type="Gene3D" id="3.40.50.620">
    <property type="entry name" value="HUPs"/>
    <property type="match status" value="1"/>
</dbReference>
<reference evidence="9 10" key="1">
    <citation type="journal article" date="2023" name="Microbiol. Resour. Announc.">
        <title>Complete Genome Sequence of Imperialibacter roseus strain P4T.</title>
        <authorList>
            <person name="Tizabi D.R."/>
            <person name="Bachvaroff T."/>
            <person name="Hill R.T."/>
        </authorList>
    </citation>
    <scope>NUCLEOTIDE SEQUENCE [LARGE SCALE GENOMIC DNA]</scope>
    <source>
        <strain evidence="9 10">P4T</strain>
    </source>
</reference>
<dbReference type="EC" id="2.7.7.70" evidence="1"/>
<evidence type="ECO:0000256" key="6">
    <source>
        <dbReference type="ARBA" id="ARBA00023277"/>
    </source>
</evidence>
<dbReference type="SUPFAM" id="SSF52374">
    <property type="entry name" value="Nucleotidylyl transferase"/>
    <property type="match status" value="1"/>
</dbReference>
<dbReference type="InterPro" id="IPR050385">
    <property type="entry name" value="Archaeal_FAD_synthase"/>
</dbReference>
<dbReference type="Pfam" id="PF01467">
    <property type="entry name" value="CTP_transf_like"/>
    <property type="match status" value="1"/>
</dbReference>
<dbReference type="InterPro" id="IPR014729">
    <property type="entry name" value="Rossmann-like_a/b/a_fold"/>
</dbReference>
<organism evidence="9 10">
    <name type="scientific">Imperialibacter roseus</name>
    <dbReference type="NCBI Taxonomy" id="1324217"/>
    <lineage>
        <taxon>Bacteria</taxon>
        <taxon>Pseudomonadati</taxon>
        <taxon>Bacteroidota</taxon>
        <taxon>Cytophagia</taxon>
        <taxon>Cytophagales</taxon>
        <taxon>Flammeovirgaceae</taxon>
        <taxon>Imperialibacter</taxon>
    </lineage>
</organism>
<sequence length="157" mass="17190">MQDRKAASSQVASWHAEGLSVVFTNGCFDILHLGHVDYLERAKELGDKLVVALNTDASVQRLKGPERPIVNEASRARVMAALGFVDLVVFFDEETPKELIEALQPNILVKGGDYTVETIVGADFVLKHGGKVIPLPLIDGYSTTTFVNKIKLNDKNL</sequence>